<keyword evidence="2" id="KW-0614">Plasmid</keyword>
<dbReference type="HOGENOM" id="CLU_3102760_0_0_6"/>
<dbReference type="KEGG" id="pman:OU5_P0026"/>
<dbReference type="OrthoDB" id="9953156at2"/>
<dbReference type="RefSeq" id="WP_158491250.1">
    <property type="nucleotide sequence ID" value="NZ_CP005961.1"/>
</dbReference>
<organism evidence="2 3">
    <name type="scientific">Pseudomonas mandelii JR-1</name>
    <dbReference type="NCBI Taxonomy" id="1147786"/>
    <lineage>
        <taxon>Bacteria</taxon>
        <taxon>Pseudomonadati</taxon>
        <taxon>Pseudomonadota</taxon>
        <taxon>Gammaproteobacteria</taxon>
        <taxon>Pseudomonadales</taxon>
        <taxon>Pseudomonadaceae</taxon>
        <taxon>Pseudomonas</taxon>
    </lineage>
</organism>
<reference evidence="2 3" key="1">
    <citation type="journal article" date="2012" name="J. Bacteriol.">
        <title>Genome sequence of cold-adapted Pseudomonas mandelii strain JR-1.</title>
        <authorList>
            <person name="Jang S.H."/>
            <person name="Kim J."/>
            <person name="Kim J."/>
            <person name="Hong S."/>
            <person name="Lee C."/>
        </authorList>
    </citation>
    <scope>NUCLEOTIDE SEQUENCE [LARGE SCALE GENOMIC DNA]</scope>
    <source>
        <strain evidence="2 3">JR-1</strain>
        <plasmid evidence="3">Plasmid</plasmid>
    </source>
</reference>
<dbReference type="Proteomes" id="UP000026913">
    <property type="component" value="Plasmid unnamed"/>
</dbReference>
<feature type="region of interest" description="Disordered" evidence="1">
    <location>
        <begin position="1"/>
        <end position="20"/>
    </location>
</feature>
<protein>
    <submittedName>
        <fullName evidence="2">Uncharacterized protein</fullName>
    </submittedName>
</protein>
<geneLocation type="plasmid" evidence="3"/>
<dbReference type="AlphaFoldDB" id="A0A024ELL7"/>
<evidence type="ECO:0000313" key="2">
    <source>
        <dbReference type="EMBL" id="AHZ73278.1"/>
    </source>
</evidence>
<dbReference type="EMBL" id="CP005961">
    <property type="protein sequence ID" value="AHZ73278.1"/>
    <property type="molecule type" value="Genomic_DNA"/>
</dbReference>
<proteinExistence type="predicted"/>
<evidence type="ECO:0000313" key="3">
    <source>
        <dbReference type="Proteomes" id="UP000026913"/>
    </source>
</evidence>
<sequence length="51" mass="5578">MSDKPKQPQQPIVPKPINRVGHHLDALTDDRFVDLMSSLCGIPSKPKVGGK</sequence>
<feature type="compositionally biased region" description="Low complexity" evidence="1">
    <location>
        <begin position="7"/>
        <end position="17"/>
    </location>
</feature>
<gene>
    <name evidence="2" type="ORF">OU5_P0026</name>
</gene>
<accession>A0A024ELL7</accession>
<evidence type="ECO:0000256" key="1">
    <source>
        <dbReference type="SAM" id="MobiDB-lite"/>
    </source>
</evidence>
<name>A0A024ELL7_9PSED</name>